<name>A0A699T916_TANCI</name>
<proteinExistence type="predicted"/>
<feature type="non-terminal residue" evidence="1">
    <location>
        <position position="76"/>
    </location>
</feature>
<evidence type="ECO:0000313" key="1">
    <source>
        <dbReference type="EMBL" id="GFD05661.1"/>
    </source>
</evidence>
<organism evidence="1">
    <name type="scientific">Tanacetum cinerariifolium</name>
    <name type="common">Dalmatian daisy</name>
    <name type="synonym">Chrysanthemum cinerariifolium</name>
    <dbReference type="NCBI Taxonomy" id="118510"/>
    <lineage>
        <taxon>Eukaryota</taxon>
        <taxon>Viridiplantae</taxon>
        <taxon>Streptophyta</taxon>
        <taxon>Embryophyta</taxon>
        <taxon>Tracheophyta</taxon>
        <taxon>Spermatophyta</taxon>
        <taxon>Magnoliopsida</taxon>
        <taxon>eudicotyledons</taxon>
        <taxon>Gunneridae</taxon>
        <taxon>Pentapetalae</taxon>
        <taxon>asterids</taxon>
        <taxon>campanulids</taxon>
        <taxon>Asterales</taxon>
        <taxon>Asteraceae</taxon>
        <taxon>Asteroideae</taxon>
        <taxon>Anthemideae</taxon>
        <taxon>Anthemidinae</taxon>
        <taxon>Tanacetum</taxon>
    </lineage>
</organism>
<comment type="caution">
    <text evidence="1">The sequence shown here is derived from an EMBL/GenBank/DDBJ whole genome shotgun (WGS) entry which is preliminary data.</text>
</comment>
<sequence length="76" mass="8636">MHTWLELESRFNTLAPLARYLRIDYQWGAAGEHWSVTGMSQNSVTAQFNGLAQIAGDFLRQVVPNTDQTRPVMDEP</sequence>
<gene>
    <name evidence="1" type="ORF">Tci_877630</name>
</gene>
<reference evidence="1" key="1">
    <citation type="journal article" date="2019" name="Sci. Rep.">
        <title>Draft genome of Tanacetum cinerariifolium, the natural source of mosquito coil.</title>
        <authorList>
            <person name="Yamashiro T."/>
            <person name="Shiraishi A."/>
            <person name="Satake H."/>
            <person name="Nakayama K."/>
        </authorList>
    </citation>
    <scope>NUCLEOTIDE SEQUENCE</scope>
</reference>
<accession>A0A699T916</accession>
<protein>
    <submittedName>
        <fullName evidence="1">Uncharacterized protein</fullName>
    </submittedName>
</protein>
<dbReference type="AlphaFoldDB" id="A0A699T916"/>
<dbReference type="EMBL" id="BKCJ011219830">
    <property type="protein sequence ID" value="GFD05661.1"/>
    <property type="molecule type" value="Genomic_DNA"/>
</dbReference>